<proteinExistence type="predicted"/>
<accession>A0ACC2FKN4</accession>
<keyword evidence="2" id="KW-1185">Reference proteome</keyword>
<sequence length="161" mass="18374">MQRHHQVNSSTGPDHHFDMWHDYLNLGKMLQELCDLTDRKEITCSDLNEFLPELDIRPTRSQEEHHFRSDSIGTGSRASSIFDYTTCSPTAGDFCGFCKQNGETAAVYRSHRLKCHEGKVRCPILRSYTCPMCGATGDTAHTRRYCRVQPHVAQKNWGPAQ</sequence>
<comment type="caution">
    <text evidence="1">The sequence shown here is derived from an EMBL/GenBank/DDBJ whole genome shotgun (WGS) entry which is preliminary data.</text>
</comment>
<dbReference type="EMBL" id="CM055753">
    <property type="protein sequence ID" value="KAJ7991862.1"/>
    <property type="molecule type" value="Genomic_DNA"/>
</dbReference>
<organism evidence="1 2">
    <name type="scientific">Dallia pectoralis</name>
    <name type="common">Alaska blackfish</name>
    <dbReference type="NCBI Taxonomy" id="75939"/>
    <lineage>
        <taxon>Eukaryota</taxon>
        <taxon>Metazoa</taxon>
        <taxon>Chordata</taxon>
        <taxon>Craniata</taxon>
        <taxon>Vertebrata</taxon>
        <taxon>Euteleostomi</taxon>
        <taxon>Actinopterygii</taxon>
        <taxon>Neopterygii</taxon>
        <taxon>Teleostei</taxon>
        <taxon>Protacanthopterygii</taxon>
        <taxon>Esociformes</taxon>
        <taxon>Umbridae</taxon>
        <taxon>Dallia</taxon>
    </lineage>
</organism>
<name>A0ACC2FKN4_DALPE</name>
<evidence type="ECO:0000313" key="2">
    <source>
        <dbReference type="Proteomes" id="UP001157502"/>
    </source>
</evidence>
<dbReference type="Proteomes" id="UP001157502">
    <property type="component" value="Chromosome 26"/>
</dbReference>
<gene>
    <name evidence="1" type="ORF">DPEC_G00288260</name>
</gene>
<evidence type="ECO:0000313" key="1">
    <source>
        <dbReference type="EMBL" id="KAJ7991862.1"/>
    </source>
</evidence>
<reference evidence="1" key="1">
    <citation type="submission" date="2021-05" db="EMBL/GenBank/DDBJ databases">
        <authorList>
            <person name="Pan Q."/>
            <person name="Jouanno E."/>
            <person name="Zahm M."/>
            <person name="Klopp C."/>
            <person name="Cabau C."/>
            <person name="Louis A."/>
            <person name="Berthelot C."/>
            <person name="Parey E."/>
            <person name="Roest Crollius H."/>
            <person name="Montfort J."/>
            <person name="Robinson-Rechavi M."/>
            <person name="Bouchez O."/>
            <person name="Lampietro C."/>
            <person name="Lopez Roques C."/>
            <person name="Donnadieu C."/>
            <person name="Postlethwait J."/>
            <person name="Bobe J."/>
            <person name="Dillon D."/>
            <person name="Chandos A."/>
            <person name="von Hippel F."/>
            <person name="Guiguen Y."/>
        </authorList>
    </citation>
    <scope>NUCLEOTIDE SEQUENCE</scope>
    <source>
        <strain evidence="1">YG-Jan2019</strain>
    </source>
</reference>
<protein>
    <submittedName>
        <fullName evidence="1">Uncharacterized protein</fullName>
    </submittedName>
</protein>